<dbReference type="Pfam" id="PF02608">
    <property type="entry name" value="Bmp"/>
    <property type="match status" value="1"/>
</dbReference>
<sequence length="444" mass="46645">MLNLLMYFYQVVIQEDEKMKKALSVLLTMGLTVSMLAGCGSNGAADNASAGNAADNSAADNTVAATESSAAAGEAKSASDIKVGVIYIGDENEGYTAAHMAGIDQMMSNLGLSEDQVVEKTLIPEDESAYDAAVDLADQGCNIIFGTSFGHESYLLQAAAEYPEVQFCHATGYQAASSGLSNMHNYFDSIYEARYVSGVVAGMKLNGMIADGTITEDTAKIGYVGAFPYAEVISGFTSFYLGAKSQCPSATMEVQYTNSWADMSGEAEVAAKLIDDGCVLISQHADTTGAPSTCEDKKVPCVGYNVDMTTVAPDAALTSPTNNWGVYYTHAVQCVLDGTAIETDWCQGFAEGAVDITPINEAVAAEGTDAKVTEVENAIKDGSLHVFDTSAFTVNGSSLEDLIAEGGDYAKYADYVSDGYYHESELASAPSFDIIIDGITSVTN</sequence>
<protein>
    <submittedName>
        <fullName evidence="3">Basic membrane protein</fullName>
    </submittedName>
</protein>
<dbReference type="InterPro" id="IPR052910">
    <property type="entry name" value="ABC-Purine-Binding"/>
</dbReference>
<dbReference type="EMBL" id="ABYJ02000143">
    <property type="protein sequence ID" value="EEV00256.1"/>
    <property type="molecule type" value="Genomic_DNA"/>
</dbReference>
<evidence type="ECO:0000313" key="4">
    <source>
        <dbReference type="Proteomes" id="UP000004828"/>
    </source>
</evidence>
<dbReference type="GO" id="GO:0005886">
    <property type="term" value="C:plasma membrane"/>
    <property type="evidence" value="ECO:0007669"/>
    <property type="project" value="InterPro"/>
</dbReference>
<gene>
    <name evidence="3" type="ORF">ROSINTL182_07834</name>
</gene>
<dbReference type="HOGENOM" id="CLU_038813_2_0_9"/>
<dbReference type="Gene3D" id="3.40.50.2300">
    <property type="match status" value="2"/>
</dbReference>
<feature type="domain" description="ABC transporter substrate-binding protein PnrA-like" evidence="2">
    <location>
        <begin position="93"/>
        <end position="377"/>
    </location>
</feature>
<evidence type="ECO:0000256" key="1">
    <source>
        <dbReference type="ARBA" id="ARBA00022729"/>
    </source>
</evidence>
<dbReference type="InterPro" id="IPR003760">
    <property type="entry name" value="PnrA-like"/>
</dbReference>
<accession>C7GD32</accession>
<name>C7GD32_9FIRM</name>
<keyword evidence="1" id="KW-0732">Signal</keyword>
<organism evidence="3 4">
    <name type="scientific">Roseburia intestinalis L1-82</name>
    <dbReference type="NCBI Taxonomy" id="536231"/>
    <lineage>
        <taxon>Bacteria</taxon>
        <taxon>Bacillati</taxon>
        <taxon>Bacillota</taxon>
        <taxon>Clostridia</taxon>
        <taxon>Lachnospirales</taxon>
        <taxon>Lachnospiraceae</taxon>
        <taxon>Roseburia</taxon>
    </lineage>
</organism>
<evidence type="ECO:0000313" key="3">
    <source>
        <dbReference type="EMBL" id="EEV00256.1"/>
    </source>
</evidence>
<evidence type="ECO:0000259" key="2">
    <source>
        <dbReference type="Pfam" id="PF02608"/>
    </source>
</evidence>
<dbReference type="AlphaFoldDB" id="C7GD32"/>
<comment type="caution">
    <text evidence="3">The sequence shown here is derived from an EMBL/GenBank/DDBJ whole genome shotgun (WGS) entry which is preliminary data.</text>
</comment>
<reference evidence="3 4" key="1">
    <citation type="submission" date="2009-08" db="EMBL/GenBank/DDBJ databases">
        <authorList>
            <person name="Weinstock G."/>
            <person name="Sodergren E."/>
            <person name="Clifton S."/>
            <person name="Fulton L."/>
            <person name="Fulton B."/>
            <person name="Courtney L."/>
            <person name="Fronick C."/>
            <person name="Harrison M."/>
            <person name="Strong C."/>
            <person name="Farmer C."/>
            <person name="Delahaunty K."/>
            <person name="Markovic C."/>
            <person name="Hall O."/>
            <person name="Minx P."/>
            <person name="Tomlinson C."/>
            <person name="Mitreva M."/>
            <person name="Nelson J."/>
            <person name="Hou S."/>
            <person name="Wollam A."/>
            <person name="Pepin K.H."/>
            <person name="Johnson M."/>
            <person name="Bhonagiri V."/>
            <person name="Nash W.E."/>
            <person name="Warren W."/>
            <person name="Chinwalla A."/>
            <person name="Mardis E.R."/>
            <person name="Wilson R.K."/>
        </authorList>
    </citation>
    <scope>NUCLEOTIDE SEQUENCE [LARGE SCALE GENOMIC DNA]</scope>
    <source>
        <strain evidence="3 4">L1-82</strain>
    </source>
</reference>
<proteinExistence type="predicted"/>
<dbReference type="PANTHER" id="PTHR43208:SF1">
    <property type="entry name" value="ABC TRANSPORTER SUBSTRATE-BINDING PROTEIN"/>
    <property type="match status" value="1"/>
</dbReference>
<dbReference type="CDD" id="cd19963">
    <property type="entry name" value="PBP1_BMP-like"/>
    <property type="match status" value="1"/>
</dbReference>
<dbReference type="Proteomes" id="UP000004828">
    <property type="component" value="Unassembled WGS sequence"/>
</dbReference>
<dbReference type="PANTHER" id="PTHR43208">
    <property type="entry name" value="ABC TRANSPORTER SUBSTRATE-BINDING PROTEIN"/>
    <property type="match status" value="1"/>
</dbReference>